<evidence type="ECO:0000256" key="1">
    <source>
        <dbReference type="SAM" id="MobiDB-lite"/>
    </source>
</evidence>
<sequence>MAKTKKQPKVRRSKTRAPKKSAVKRKPAKKRTWSPVGTIVVLVILLAIVWSFTNGASVNGYLEDLGQPGYVLGDTEQKSATNLQEIAITATVIGYHFEEWALQLGKVAFDALQTAASEWPENIEFIFKNGAVGIYEGQKALYTNAWMGINLAGRDFYALAFAPMEGTTQGLVAGVSSYFNSENGAHRNDNAEKDAGKDEIKQTNPAAKAPLDHGLQIIAMETKNRFDEFHYRSPRAELQPSIFDGIETSLKPKAVLLTLE</sequence>
<evidence type="ECO:0000313" key="3">
    <source>
        <dbReference type="Proteomes" id="UP000176786"/>
    </source>
</evidence>
<feature type="region of interest" description="Disordered" evidence="1">
    <location>
        <begin position="1"/>
        <end position="29"/>
    </location>
</feature>
<evidence type="ECO:0000313" key="2">
    <source>
        <dbReference type="EMBL" id="OGE86130.1"/>
    </source>
</evidence>
<organism evidence="2 3">
    <name type="scientific">Candidatus Doudnabacteria bacterium RIFCSPHIGHO2_02_FULL_46_11</name>
    <dbReference type="NCBI Taxonomy" id="1817832"/>
    <lineage>
        <taxon>Bacteria</taxon>
        <taxon>Candidatus Doudnaibacteriota</taxon>
    </lineage>
</organism>
<protein>
    <submittedName>
        <fullName evidence="2">Uncharacterized protein</fullName>
    </submittedName>
</protein>
<proteinExistence type="predicted"/>
<dbReference type="Proteomes" id="UP000176786">
    <property type="component" value="Unassembled WGS sequence"/>
</dbReference>
<name>A0A1F5P8Y9_9BACT</name>
<dbReference type="EMBL" id="MFES01000010">
    <property type="protein sequence ID" value="OGE86130.1"/>
    <property type="molecule type" value="Genomic_DNA"/>
</dbReference>
<dbReference type="AlphaFoldDB" id="A0A1F5P8Y9"/>
<accession>A0A1F5P8Y9</accession>
<comment type="caution">
    <text evidence="2">The sequence shown here is derived from an EMBL/GenBank/DDBJ whole genome shotgun (WGS) entry which is preliminary data.</text>
</comment>
<reference evidence="2 3" key="1">
    <citation type="journal article" date="2016" name="Nat. Commun.">
        <title>Thousands of microbial genomes shed light on interconnected biogeochemical processes in an aquifer system.</title>
        <authorList>
            <person name="Anantharaman K."/>
            <person name="Brown C.T."/>
            <person name="Hug L.A."/>
            <person name="Sharon I."/>
            <person name="Castelle C.J."/>
            <person name="Probst A.J."/>
            <person name="Thomas B.C."/>
            <person name="Singh A."/>
            <person name="Wilkins M.J."/>
            <person name="Karaoz U."/>
            <person name="Brodie E.L."/>
            <person name="Williams K.H."/>
            <person name="Hubbard S.S."/>
            <person name="Banfield J.F."/>
        </authorList>
    </citation>
    <scope>NUCLEOTIDE SEQUENCE [LARGE SCALE GENOMIC DNA]</scope>
</reference>
<gene>
    <name evidence="2" type="ORF">A3J48_02725</name>
</gene>